<dbReference type="Gene3D" id="3.40.605.10">
    <property type="entry name" value="Aldehyde Dehydrogenase, Chain A, domain 1"/>
    <property type="match status" value="1"/>
</dbReference>
<dbReference type="InterPro" id="IPR029510">
    <property type="entry name" value="Ald_DH_CS_GLU"/>
</dbReference>
<dbReference type="Pfam" id="PF00171">
    <property type="entry name" value="Aldedh"/>
    <property type="match status" value="1"/>
</dbReference>
<feature type="domain" description="Aldehyde dehydrogenase" evidence="6">
    <location>
        <begin position="15"/>
        <end position="462"/>
    </location>
</feature>
<dbReference type="NCBIfam" id="TIGR03240">
    <property type="entry name" value="arg_catab_astD"/>
    <property type="match status" value="1"/>
</dbReference>
<feature type="active site" evidence="4">
    <location>
        <position position="246"/>
    </location>
</feature>
<sequence>MRFPSACINHNWLFGEGEQLSKFDSTKGTLLWQAKAAEPSLINLALDTARSAFYAWSQLSYQTRLDYCLGFAEKVEQNRNQLKLIISQETGKPLWEADTEVTAVINKVKLSDLSYQARTADILISDTEIKMITRHKPRGVVAVLGPFNFPAHLPNGHIIPALLAGNTIVLKPSEKAPLTSHFILELWLQSGLPKGVINLLQGGKDTAQVLIESPKLDAVFFTGSSKTGIAMQQACLNQPHKLVALELGGNNPLIIGKVKDLKAASYLTIQSAFLSAGQRCTCARRLLVEKSPQGDAFLTQLIKDIRNIQVGHYDQQPCVFYGALVDLDAAQNILNSQKSLVKQGGKLLVEGQLIEPKTALLSPSLIDVSNISELPDKEYFGPLLQVIRYDKFEAAIEIANHTQYGLSAGILSDLDTQYLQFYQQSRAGIVNWNQALTGASGQAPFGGIGLSGNARPSAFYAADYCAYPVASMESKQLKMPEKITSGLKF</sequence>
<dbReference type="EMBL" id="LAZL01000009">
    <property type="protein sequence ID" value="KMT65736.1"/>
    <property type="molecule type" value="Genomic_DNA"/>
</dbReference>
<keyword evidence="1" id="KW-0056">Arginine metabolism</keyword>
<name>A0A0J8JMB3_9ALTE</name>
<evidence type="ECO:0000313" key="8">
    <source>
        <dbReference type="Proteomes" id="UP000037600"/>
    </source>
</evidence>
<dbReference type="STRING" id="1513271.XM47_06905"/>
<dbReference type="CDD" id="cd07095">
    <property type="entry name" value="ALDH_SGSD_AstD"/>
    <property type="match status" value="1"/>
</dbReference>
<evidence type="ECO:0000259" key="6">
    <source>
        <dbReference type="Pfam" id="PF00171"/>
    </source>
</evidence>
<dbReference type="Proteomes" id="UP000037600">
    <property type="component" value="Unassembled WGS sequence"/>
</dbReference>
<dbReference type="InterPro" id="IPR016162">
    <property type="entry name" value="Ald_DH_N"/>
</dbReference>
<keyword evidence="2 5" id="KW-0560">Oxidoreductase</keyword>
<dbReference type="PANTHER" id="PTHR11699">
    <property type="entry name" value="ALDEHYDE DEHYDROGENASE-RELATED"/>
    <property type="match status" value="1"/>
</dbReference>
<dbReference type="InterPro" id="IPR015590">
    <property type="entry name" value="Aldehyde_DH_dom"/>
</dbReference>
<comment type="caution">
    <text evidence="7">The sequence shown here is derived from an EMBL/GenBank/DDBJ whole genome shotgun (WGS) entry which is preliminary data.</text>
</comment>
<keyword evidence="8" id="KW-1185">Reference proteome</keyword>
<reference evidence="7 8" key="1">
    <citation type="submission" date="2015-04" db="EMBL/GenBank/DDBJ databases">
        <title>Draft Genome Sequence of the Novel Agar-Digesting Marine Bacterium Q1.</title>
        <authorList>
            <person name="Li Y."/>
            <person name="Li D."/>
            <person name="Chen G."/>
            <person name="Du Z."/>
        </authorList>
    </citation>
    <scope>NUCLEOTIDE SEQUENCE [LARGE SCALE GENOMIC DNA]</scope>
    <source>
        <strain evidence="7 8">Q1</strain>
    </source>
</reference>
<accession>A0A0J8JMB3</accession>
<gene>
    <name evidence="7" type="primary">astD</name>
    <name evidence="7" type="ORF">XM47_06905</name>
</gene>
<evidence type="ECO:0000256" key="5">
    <source>
        <dbReference type="RuleBase" id="RU003345"/>
    </source>
</evidence>
<evidence type="ECO:0000256" key="1">
    <source>
        <dbReference type="ARBA" id="ARBA00022503"/>
    </source>
</evidence>
<dbReference type="PATRIC" id="fig|1513271.3.peg.1417"/>
<dbReference type="RefSeq" id="WP_048691077.1">
    <property type="nucleotide sequence ID" value="NZ_KQ130486.1"/>
</dbReference>
<organism evidence="7 8">
    <name type="scientific">Catenovulum maritimum</name>
    <dbReference type="NCBI Taxonomy" id="1513271"/>
    <lineage>
        <taxon>Bacteria</taxon>
        <taxon>Pseudomonadati</taxon>
        <taxon>Pseudomonadota</taxon>
        <taxon>Gammaproteobacteria</taxon>
        <taxon>Alteromonadales</taxon>
        <taxon>Alteromonadaceae</taxon>
        <taxon>Catenovulum</taxon>
    </lineage>
</organism>
<evidence type="ECO:0000256" key="4">
    <source>
        <dbReference type="PROSITE-ProRule" id="PRU10007"/>
    </source>
</evidence>
<protein>
    <submittedName>
        <fullName evidence="7">Succinylglutamate-semialdehyde dehydrogenase</fullName>
    </submittedName>
</protein>
<dbReference type="PROSITE" id="PS00687">
    <property type="entry name" value="ALDEHYDE_DEHYDR_GLU"/>
    <property type="match status" value="1"/>
</dbReference>
<comment type="similarity">
    <text evidence="5">Belongs to the aldehyde dehydrogenase family.</text>
</comment>
<dbReference type="PROSITE" id="PS00070">
    <property type="entry name" value="ALDEHYDE_DEHYDR_CYS"/>
    <property type="match status" value="1"/>
</dbReference>
<proteinExistence type="inferred from homology"/>
<evidence type="ECO:0000256" key="2">
    <source>
        <dbReference type="ARBA" id="ARBA00023002"/>
    </source>
</evidence>
<dbReference type="SUPFAM" id="SSF53720">
    <property type="entry name" value="ALDH-like"/>
    <property type="match status" value="1"/>
</dbReference>
<dbReference type="GO" id="GO:0006527">
    <property type="term" value="P:L-arginine catabolic process"/>
    <property type="evidence" value="ECO:0007669"/>
    <property type="project" value="InterPro"/>
</dbReference>
<dbReference type="InterPro" id="IPR016163">
    <property type="entry name" value="Ald_DH_C"/>
</dbReference>
<dbReference type="Gene3D" id="3.40.309.10">
    <property type="entry name" value="Aldehyde Dehydrogenase, Chain A, domain 2"/>
    <property type="match status" value="1"/>
</dbReference>
<dbReference type="InterPro" id="IPR017649">
    <property type="entry name" value="SuccinylGlu_semiald_DH_AstD"/>
</dbReference>
<dbReference type="AlphaFoldDB" id="A0A0J8JMB3"/>
<evidence type="ECO:0000313" key="7">
    <source>
        <dbReference type="EMBL" id="KMT65736.1"/>
    </source>
</evidence>
<evidence type="ECO:0000256" key="3">
    <source>
        <dbReference type="ARBA" id="ARBA00023027"/>
    </source>
</evidence>
<dbReference type="InterPro" id="IPR016160">
    <property type="entry name" value="Ald_DH_CS_CYS"/>
</dbReference>
<dbReference type="InterPro" id="IPR016161">
    <property type="entry name" value="Ald_DH/histidinol_DH"/>
</dbReference>
<dbReference type="GO" id="GO:0043824">
    <property type="term" value="F:succinylglutamate-semialdehyde dehydrogenase activity"/>
    <property type="evidence" value="ECO:0007669"/>
    <property type="project" value="InterPro"/>
</dbReference>
<dbReference type="FunFam" id="3.40.605.10:FF:000010">
    <property type="entry name" value="N-succinylglutamate 5-semialdehyde dehydrogenase"/>
    <property type="match status" value="1"/>
</dbReference>
<keyword evidence="3" id="KW-0520">NAD</keyword>
<dbReference type="OrthoDB" id="9812625at2"/>
<dbReference type="NCBIfam" id="NF006992">
    <property type="entry name" value="PRK09457.1"/>
    <property type="match status" value="1"/>
</dbReference>